<feature type="region of interest" description="Disordered" evidence="1">
    <location>
        <begin position="1197"/>
        <end position="1231"/>
    </location>
</feature>
<dbReference type="WBParaSite" id="SSLN_0000225601-mRNA-1">
    <property type="protein sequence ID" value="SSLN_0000225601-mRNA-1"/>
    <property type="gene ID" value="SSLN_0000225601"/>
</dbReference>
<dbReference type="EMBL" id="UYSU01032192">
    <property type="protein sequence ID" value="VDL88571.1"/>
    <property type="molecule type" value="Genomic_DNA"/>
</dbReference>
<accession>A0A183SD88</accession>
<keyword evidence="3" id="KW-1185">Reference proteome</keyword>
<feature type="compositionally biased region" description="Polar residues" evidence="1">
    <location>
        <begin position="979"/>
        <end position="988"/>
    </location>
</feature>
<evidence type="ECO:0000313" key="4">
    <source>
        <dbReference type="WBParaSite" id="SSLN_0000225601-mRNA-1"/>
    </source>
</evidence>
<feature type="region of interest" description="Disordered" evidence="1">
    <location>
        <begin position="1"/>
        <end position="28"/>
    </location>
</feature>
<feature type="compositionally biased region" description="Polar residues" evidence="1">
    <location>
        <begin position="726"/>
        <end position="735"/>
    </location>
</feature>
<feature type="compositionally biased region" description="Low complexity" evidence="1">
    <location>
        <begin position="1205"/>
        <end position="1218"/>
    </location>
</feature>
<feature type="compositionally biased region" description="Basic and acidic residues" evidence="1">
    <location>
        <begin position="767"/>
        <end position="799"/>
    </location>
</feature>
<feature type="region of interest" description="Disordered" evidence="1">
    <location>
        <begin position="1452"/>
        <end position="1506"/>
    </location>
</feature>
<gene>
    <name evidence="2" type="ORF">SSLN_LOCUS2186</name>
</gene>
<sequence>MSFDNERKRKAHGSDQEPSLLGRELSDYGRKEGFLRSGEVEITTNASSVLSLSVDSTSTDESDKVAPCAQDSASGTQEVAAKHISPSGTWTDISPPIPAVFGKAPDVTSSSPVEKRDSVDTYSYYLTNYKKDAEKVKEENKGSLLVKPTTGLNYAHLMRIEPSTCESEATVHLCSLISSSNLASKSHFATKSTNEGGTNETRFSPNTTRMILDTDPQLPIPNCVCDLSKSEPISNLTLTSKKTPSIASDTKETNELQQQVLKTPGANMNEDIFTKRALSKSEKDEVPLTHLTKLAWGLSYEKTFLSEKVMEKSDHQTTDEPLHDSLQATDRSECILMQALSREISQGVVNRHADNSKEHDSNQVLPTVEIAAKKKGIFKSNSSHLSNETQAMADILNTVLDDRGKKVLDLRQESPSVVPLDLEFQAFEKKNHARASLEVPHQDGSAVSAGEEELVSRSEEYQAETNTLNIPVPCSIRSLGFIAIKQQIQPSGAVTSILEENRRTSRAEGFIGTSMSLCPKQEQNDQVPFRREINTVNLTQTIPAEMTEMKARSAQVIDATELLECTHFVIPDNASRTENFTKISTGPESAQSSGKSIRSPSEINVRKVISVEYSGPNRVSEISRPLVNPSVTNAGSQVDSKGETIITNTETVEAKAGAVALCIAVISPPAACNSSPKRFFEDQNEASWQDLQELHSAADDLDQLYDSLDDASDVLHQVCSGEIAERNTSPAPGTSSRHDEETESFSATVQTEAKPTGSCVTPVCKGSKSETSLHEGQVIDRSRDPDRESLSVSRQKTDSPTELQCTSSNASSEFKWFTGSCLECSKTSRGSPETGKRSVLIRNKGQWLPAVSDVQHRLKSPVSGGQTSGCVHDAATEHSLPFLNKARAGESVEEKLSAKLNTTEIRRISLDVLDQTCNETCPKIDDAISHEADGAFQSASGITHFTNQSLVLGVNKISKEYYEAGQSCVSSRSPIFSTKTYGKPSTQLKGERKTSSSSTDAESNDSLLLSTNVPQSNPSSYAVPVQESTGFEKNLSANTMVTPEPTPYERKLTNHFSDHFSPACISTINNDIENTTSPSNEQENGATQMTVLHLPPVQPHVSVGIISQESPGILYTSPSSSVVKITTSEQLRETLSNVTSGEIKKTVFDTKEMKHPRTTFEQEGLLKTDPGCKADLVENRNPLEMWDIAVRDRVESERGTEESVIRSSLDTSTSSSATLKPRTPTERPYVKNDLADPKLTLSCLSCKVDEDSAKKKCVKLLDIVENVKQSEFATDTDCQSSEPDKNTADKLLQNRDASSFHQESCDHVDGGALRDTFSESIAPYFAIGLVPAQENTVAESIICVTHSTLDVHAWRETRQGAYLNKANVSRDDLEYKAELYSKKNYLDVGSSYFKDDSGRDLQAPHVRRTNIHLPKKLSEVESDVASVNPAILSQENPIHQYSKTSEDSKPCHYFRLNGQNYSSASSSKDQSRSTVTQTSEPRNSLPVTKERPKLDCAAGKTKEGPEVENRDVIEPIKTVLSPTFSDGLKDLYSNARSQDSDRCIRSLLGNELYSAEDNEVLTNVSSISSSLSSSSHLEFSIPSSNDCFSKLSRGLLRPQGNGTSPKLRILIPPAPSSPPKDSHMEHSTSAGQTPRGLPSLQFFTSTSTSATSLFSPAVDIEELLADHAPSIDSLLSLPKPQPMQLEVREGRGGKITPEDLVSLSGDWSSEIEEDRYRWGEGLIHWTSSPNICTETYQDTDGANKCELDQQLTGKQTENTESDVPRYVERLVFY</sequence>
<reference evidence="4" key="1">
    <citation type="submission" date="2016-06" db="UniProtKB">
        <authorList>
            <consortium name="WormBaseParasite"/>
        </authorList>
    </citation>
    <scope>IDENTIFICATION</scope>
</reference>
<feature type="region of interest" description="Disordered" evidence="1">
    <location>
        <begin position="979"/>
        <end position="1023"/>
    </location>
</feature>
<dbReference type="OrthoDB" id="10674286at2759"/>
<reference evidence="2 3" key="2">
    <citation type="submission" date="2018-11" db="EMBL/GenBank/DDBJ databases">
        <authorList>
            <consortium name="Pathogen Informatics"/>
        </authorList>
    </citation>
    <scope>NUCLEOTIDE SEQUENCE [LARGE SCALE GENOMIC DNA]</scope>
    <source>
        <strain evidence="2 3">NST_G2</strain>
    </source>
</reference>
<dbReference type="Proteomes" id="UP000275846">
    <property type="component" value="Unassembled WGS sequence"/>
</dbReference>
<feature type="compositionally biased region" description="Polar residues" evidence="1">
    <location>
        <begin position="744"/>
        <end position="753"/>
    </location>
</feature>
<feature type="compositionally biased region" description="Polar residues" evidence="1">
    <location>
        <begin position="1474"/>
        <end position="1486"/>
    </location>
</feature>
<proteinExistence type="predicted"/>
<name>A0A183SD88_SCHSO</name>
<evidence type="ECO:0000313" key="2">
    <source>
        <dbReference type="EMBL" id="VDL88571.1"/>
    </source>
</evidence>
<evidence type="ECO:0000313" key="3">
    <source>
        <dbReference type="Proteomes" id="UP000275846"/>
    </source>
</evidence>
<feature type="compositionally biased region" description="Basic and acidic residues" evidence="1">
    <location>
        <begin position="1488"/>
        <end position="1506"/>
    </location>
</feature>
<protein>
    <submittedName>
        <fullName evidence="4">ALMS1 protein</fullName>
    </submittedName>
</protein>
<feature type="region of interest" description="Disordered" evidence="1">
    <location>
        <begin position="1598"/>
        <end position="1636"/>
    </location>
</feature>
<feature type="compositionally biased region" description="Basic and acidic residues" evidence="1">
    <location>
        <begin position="1"/>
        <end position="15"/>
    </location>
</feature>
<organism evidence="4">
    <name type="scientific">Schistocephalus solidus</name>
    <name type="common">Tapeworm</name>
    <dbReference type="NCBI Taxonomy" id="70667"/>
    <lineage>
        <taxon>Eukaryota</taxon>
        <taxon>Metazoa</taxon>
        <taxon>Spiralia</taxon>
        <taxon>Lophotrochozoa</taxon>
        <taxon>Platyhelminthes</taxon>
        <taxon>Cestoda</taxon>
        <taxon>Eucestoda</taxon>
        <taxon>Diphyllobothriidea</taxon>
        <taxon>Diphyllobothriidae</taxon>
        <taxon>Schistocephalus</taxon>
    </lineage>
</organism>
<feature type="compositionally biased region" description="Polar residues" evidence="1">
    <location>
        <begin position="1007"/>
        <end position="1023"/>
    </location>
</feature>
<feature type="region of interest" description="Disordered" evidence="1">
    <location>
        <begin position="53"/>
        <end position="80"/>
    </location>
</feature>
<evidence type="ECO:0000256" key="1">
    <source>
        <dbReference type="SAM" id="MobiDB-lite"/>
    </source>
</evidence>
<feature type="compositionally biased region" description="Low complexity" evidence="1">
    <location>
        <begin position="995"/>
        <end position="1006"/>
    </location>
</feature>
<feature type="region of interest" description="Disordered" evidence="1">
    <location>
        <begin position="721"/>
        <end position="806"/>
    </location>
</feature>